<dbReference type="EMBL" id="FRAR01000026">
    <property type="protein sequence ID" value="SHK84551.1"/>
    <property type="molecule type" value="Genomic_DNA"/>
</dbReference>
<evidence type="ECO:0000256" key="3">
    <source>
        <dbReference type="ARBA" id="ARBA00022448"/>
    </source>
</evidence>
<evidence type="ECO:0000256" key="1">
    <source>
        <dbReference type="ARBA" id="ARBA00004141"/>
    </source>
</evidence>
<evidence type="ECO:0000256" key="8">
    <source>
        <dbReference type="SAM" id="Phobius"/>
    </source>
</evidence>
<sequence length="367" mass="40197">MNKEMITTRGAASMMALMVICGSVLTGINTVKQDLWLSILFSALLFLPIIFVYSRICALCPQQGLYEILESLFGKAIVFLLILLFSAYALTIAALTLRNFVEFTVVIALEDTPKIPLMMAILFVVVFLARQGLAVFGKWSTIICAIILANLAFTILLSLDVIEISRIKPVLDHSFSQIAGNAASIGSIAIGESVLIMTLMGHVGTGKSSYKVYLWGLLVGIVALALVALRNLLILGPEMVEAAKFSGYMAVRIVHLGSFFERMESLISFNLILMGITKIALCLSAATLGTAKLLKTDAYRNLLLPVSLLVLALCSIVFKTAFEMFDFAWMYKYIAFPIQVILPVIIWIAAEIKVSRGKTSQMEEVSQ</sequence>
<proteinExistence type="inferred from homology"/>
<evidence type="ECO:0000256" key="7">
    <source>
        <dbReference type="ARBA" id="ARBA00023136"/>
    </source>
</evidence>
<keyword evidence="6 8" id="KW-1133">Transmembrane helix</keyword>
<evidence type="ECO:0000256" key="6">
    <source>
        <dbReference type="ARBA" id="ARBA00022989"/>
    </source>
</evidence>
<accession>A0A1M6VT07</accession>
<dbReference type="GO" id="GO:0009847">
    <property type="term" value="P:spore germination"/>
    <property type="evidence" value="ECO:0007669"/>
    <property type="project" value="InterPro"/>
</dbReference>
<evidence type="ECO:0000256" key="5">
    <source>
        <dbReference type="ARBA" id="ARBA00022692"/>
    </source>
</evidence>
<reference evidence="10" key="1">
    <citation type="submission" date="2016-11" db="EMBL/GenBank/DDBJ databases">
        <authorList>
            <person name="Varghese N."/>
            <person name="Submissions S."/>
        </authorList>
    </citation>
    <scope>NUCLEOTIDE SEQUENCE [LARGE SCALE GENOMIC DNA]</scope>
    <source>
        <strain evidence="10">DSM 10349</strain>
    </source>
</reference>
<dbReference type="Pfam" id="PF03845">
    <property type="entry name" value="Spore_permease"/>
    <property type="match status" value="1"/>
</dbReference>
<keyword evidence="10" id="KW-1185">Reference proteome</keyword>
<feature type="transmembrane region" description="Helical" evidence="8">
    <location>
        <begin position="178"/>
        <end position="200"/>
    </location>
</feature>
<keyword evidence="7 8" id="KW-0472">Membrane</keyword>
<gene>
    <name evidence="9" type="ORF">SAMN02745123_03334</name>
</gene>
<feature type="transmembrane region" description="Helical" evidence="8">
    <location>
        <begin position="139"/>
        <end position="157"/>
    </location>
</feature>
<comment type="subcellular location">
    <subcellularLocation>
        <location evidence="1">Membrane</location>
        <topology evidence="1">Multi-pass membrane protein</topology>
    </subcellularLocation>
</comment>
<feature type="transmembrane region" description="Helical" evidence="8">
    <location>
        <begin position="328"/>
        <end position="350"/>
    </location>
</feature>
<feature type="transmembrane region" description="Helical" evidence="8">
    <location>
        <begin position="35"/>
        <end position="56"/>
    </location>
</feature>
<dbReference type="STRING" id="1121421.SAMN02745123_03334"/>
<feature type="transmembrane region" description="Helical" evidence="8">
    <location>
        <begin position="6"/>
        <end position="28"/>
    </location>
</feature>
<dbReference type="InterPro" id="IPR004761">
    <property type="entry name" value="Spore_GerAB"/>
</dbReference>
<feature type="transmembrane region" description="Helical" evidence="8">
    <location>
        <begin position="212"/>
        <end position="233"/>
    </location>
</feature>
<keyword evidence="3" id="KW-0813">Transport</keyword>
<evidence type="ECO:0000313" key="9">
    <source>
        <dbReference type="EMBL" id="SHK84551.1"/>
    </source>
</evidence>
<keyword evidence="4" id="KW-0309">Germination</keyword>
<protein>
    <submittedName>
        <fullName evidence="9">Spore germination protein KB</fullName>
    </submittedName>
</protein>
<evidence type="ECO:0000256" key="2">
    <source>
        <dbReference type="ARBA" id="ARBA00007998"/>
    </source>
</evidence>
<evidence type="ECO:0000256" key="4">
    <source>
        <dbReference type="ARBA" id="ARBA00022544"/>
    </source>
</evidence>
<dbReference type="AlphaFoldDB" id="A0A1M6VT07"/>
<name>A0A1M6VT07_9FIRM</name>
<feature type="transmembrane region" description="Helical" evidence="8">
    <location>
        <begin position="302"/>
        <end position="322"/>
    </location>
</feature>
<evidence type="ECO:0000313" key="10">
    <source>
        <dbReference type="Proteomes" id="UP000183997"/>
    </source>
</evidence>
<feature type="transmembrane region" description="Helical" evidence="8">
    <location>
        <begin position="266"/>
        <end position="290"/>
    </location>
</feature>
<dbReference type="PANTHER" id="PTHR34975">
    <property type="entry name" value="SPORE GERMINATION PROTEIN A2"/>
    <property type="match status" value="1"/>
</dbReference>
<dbReference type="RefSeq" id="WP_072916626.1">
    <property type="nucleotide sequence ID" value="NZ_FRAR01000026.1"/>
</dbReference>
<dbReference type="Proteomes" id="UP000183997">
    <property type="component" value="Unassembled WGS sequence"/>
</dbReference>
<organism evidence="9 10">
    <name type="scientific">Desulforamulus aeronauticus DSM 10349</name>
    <dbReference type="NCBI Taxonomy" id="1121421"/>
    <lineage>
        <taxon>Bacteria</taxon>
        <taxon>Bacillati</taxon>
        <taxon>Bacillota</taxon>
        <taxon>Clostridia</taxon>
        <taxon>Eubacteriales</taxon>
        <taxon>Peptococcaceae</taxon>
        <taxon>Desulforamulus</taxon>
    </lineage>
</organism>
<dbReference type="NCBIfam" id="TIGR00912">
    <property type="entry name" value="2A0309"/>
    <property type="match status" value="1"/>
</dbReference>
<dbReference type="PANTHER" id="PTHR34975:SF2">
    <property type="entry name" value="SPORE GERMINATION PROTEIN A2"/>
    <property type="match status" value="1"/>
</dbReference>
<feature type="transmembrane region" description="Helical" evidence="8">
    <location>
        <begin position="115"/>
        <end position="133"/>
    </location>
</feature>
<dbReference type="GO" id="GO:0016020">
    <property type="term" value="C:membrane"/>
    <property type="evidence" value="ECO:0007669"/>
    <property type="project" value="UniProtKB-SubCell"/>
</dbReference>
<keyword evidence="5 8" id="KW-0812">Transmembrane</keyword>
<feature type="transmembrane region" description="Helical" evidence="8">
    <location>
        <begin position="76"/>
        <end position="95"/>
    </location>
</feature>
<comment type="similarity">
    <text evidence="2">Belongs to the amino acid-polyamine-organocation (APC) superfamily. Spore germination protein (SGP) (TC 2.A.3.9) family.</text>
</comment>